<protein>
    <recommendedName>
        <fullName evidence="6">ROK family protein</fullName>
    </recommendedName>
</protein>
<evidence type="ECO:0008006" key="6">
    <source>
        <dbReference type="Google" id="ProtNLM"/>
    </source>
</evidence>
<dbReference type="KEGG" id="ahb:bsdtb5_31490"/>
<dbReference type="InterPro" id="IPR043129">
    <property type="entry name" value="ATPase_NBD"/>
</dbReference>
<dbReference type="SUPFAM" id="SSF46785">
    <property type="entry name" value="Winged helix' DNA-binding domain"/>
    <property type="match status" value="1"/>
</dbReference>
<dbReference type="InterPro" id="IPR036390">
    <property type="entry name" value="WH_DNA-bd_sf"/>
</dbReference>
<dbReference type="Proteomes" id="UP000595897">
    <property type="component" value="Chromosome"/>
</dbReference>
<dbReference type="Pfam" id="PF00480">
    <property type="entry name" value="ROK"/>
    <property type="match status" value="1"/>
</dbReference>
<dbReference type="Gene3D" id="1.10.10.10">
    <property type="entry name" value="Winged helix-like DNA-binding domain superfamily/Winged helix DNA-binding domain"/>
    <property type="match status" value="1"/>
</dbReference>
<evidence type="ECO:0000256" key="1">
    <source>
        <dbReference type="ARBA" id="ARBA00002486"/>
    </source>
</evidence>
<dbReference type="CDD" id="cd23763">
    <property type="entry name" value="ASKHA_ATPase_ROK"/>
    <property type="match status" value="1"/>
</dbReference>
<dbReference type="EMBL" id="AP024169">
    <property type="protein sequence ID" value="BCN31854.1"/>
    <property type="molecule type" value="Genomic_DNA"/>
</dbReference>
<proteinExistence type="inferred from homology"/>
<evidence type="ECO:0000256" key="2">
    <source>
        <dbReference type="ARBA" id="ARBA00006479"/>
    </source>
</evidence>
<accession>A0A7R7EN25</accession>
<gene>
    <name evidence="4" type="ORF">bsdtb5_31490</name>
</gene>
<comment type="function">
    <text evidence="1">Transcriptional repressor of xylose-utilizing enzymes.</text>
</comment>
<dbReference type="SUPFAM" id="SSF53067">
    <property type="entry name" value="Actin-like ATPase domain"/>
    <property type="match status" value="1"/>
</dbReference>
<comment type="similarity">
    <text evidence="2">Belongs to the ROK (NagC/XylR) family.</text>
</comment>
<organism evidence="4 5">
    <name type="scientific">Anaeromicropila herbilytica</name>
    <dbReference type="NCBI Taxonomy" id="2785025"/>
    <lineage>
        <taxon>Bacteria</taxon>
        <taxon>Bacillati</taxon>
        <taxon>Bacillota</taxon>
        <taxon>Clostridia</taxon>
        <taxon>Lachnospirales</taxon>
        <taxon>Lachnospiraceae</taxon>
        <taxon>Anaeromicropila</taxon>
    </lineage>
</organism>
<dbReference type="InterPro" id="IPR000600">
    <property type="entry name" value="ROK"/>
</dbReference>
<dbReference type="PANTHER" id="PTHR18964">
    <property type="entry name" value="ROK (REPRESSOR, ORF, KINASE) FAMILY"/>
    <property type="match status" value="1"/>
</dbReference>
<dbReference type="AlphaFoldDB" id="A0A7R7EN25"/>
<evidence type="ECO:0000256" key="3">
    <source>
        <dbReference type="ARBA" id="ARBA00022629"/>
    </source>
</evidence>
<dbReference type="RefSeq" id="WP_271712944.1">
    <property type="nucleotide sequence ID" value="NZ_AP024169.1"/>
</dbReference>
<sequence>MSSINTNLVKEINLNKLRDAFKSKKIASKPQLAQQTGLSVVTINSLVKVLVENGEVIEDVILPSEGGRPATAYRFNNEFRLALVIYMYEQNREDTAFICVTDLYGEIIAKIEKQMGEIKKDSFNSLIQEMLLKYPNIKVISFGMPGEEIDGKLMISDYKELKDEYFTKYMKEKFELPVIFENDINAAVEGYCYSHGITKNQCVIGIYFPSKYPPGAGIYINGRIYKGRNGLAGEIKYLPFEVDWENFDYNEEQMKEIMIKTVLSFCCMYNPDIVVIYAEGITEAIVEELKSRFITEIEKVMIPDIVISQELNHDFEIGIKQVALKALEPTLQLMK</sequence>
<dbReference type="InterPro" id="IPR036388">
    <property type="entry name" value="WH-like_DNA-bd_sf"/>
</dbReference>
<name>A0A7R7EN25_9FIRM</name>
<dbReference type="Gene3D" id="3.30.420.40">
    <property type="match status" value="2"/>
</dbReference>
<evidence type="ECO:0000313" key="5">
    <source>
        <dbReference type="Proteomes" id="UP000595897"/>
    </source>
</evidence>
<evidence type="ECO:0000313" key="4">
    <source>
        <dbReference type="EMBL" id="BCN31854.1"/>
    </source>
</evidence>
<keyword evidence="3" id="KW-0119">Carbohydrate metabolism</keyword>
<keyword evidence="3" id="KW-0859">Xylose metabolism</keyword>
<keyword evidence="5" id="KW-1185">Reference proteome</keyword>
<reference evidence="4 5" key="1">
    <citation type="submission" date="2020-11" db="EMBL/GenBank/DDBJ databases">
        <title>Draft genome sequencing of a Lachnospiraceae strain isolated from anoxic soil subjected to BSD treatment.</title>
        <authorList>
            <person name="Uek A."/>
            <person name="Tonouchi A."/>
        </authorList>
    </citation>
    <scope>NUCLEOTIDE SEQUENCE [LARGE SCALE GENOMIC DNA]</scope>
    <source>
        <strain evidence="4 5">TB5</strain>
    </source>
</reference>
<dbReference type="GO" id="GO:0042732">
    <property type="term" value="P:D-xylose metabolic process"/>
    <property type="evidence" value="ECO:0007669"/>
    <property type="project" value="UniProtKB-KW"/>
</dbReference>
<dbReference type="PANTHER" id="PTHR18964:SF149">
    <property type="entry name" value="BIFUNCTIONAL UDP-N-ACETYLGLUCOSAMINE 2-EPIMERASE_N-ACETYLMANNOSAMINE KINASE"/>
    <property type="match status" value="1"/>
</dbReference>